<protein>
    <submittedName>
        <fullName evidence="5">Cryptic beta-glucoside bgl operon antiterminator</fullName>
    </submittedName>
</protein>
<keyword evidence="2" id="KW-0805">Transcription regulation</keyword>
<dbReference type="SUPFAM" id="SSF63520">
    <property type="entry name" value="PTS-regulatory domain, PRD"/>
    <property type="match status" value="2"/>
</dbReference>
<dbReference type="Gene3D" id="1.10.1790.10">
    <property type="entry name" value="PRD domain"/>
    <property type="match status" value="2"/>
</dbReference>
<dbReference type="InterPro" id="IPR004341">
    <property type="entry name" value="CAT_RNA-bd_dom"/>
</dbReference>
<dbReference type="Pfam" id="PF00874">
    <property type="entry name" value="PRD"/>
    <property type="match status" value="2"/>
</dbReference>
<dbReference type="KEGG" id="ckw:CKALI_01840"/>
<evidence type="ECO:0000259" key="4">
    <source>
        <dbReference type="PROSITE" id="PS51372"/>
    </source>
</evidence>
<feature type="domain" description="PRD" evidence="4">
    <location>
        <begin position="65"/>
        <end position="170"/>
    </location>
</feature>
<keyword evidence="6" id="KW-1185">Reference proteome</keyword>
<gene>
    <name evidence="5" type="primary">bglG</name>
    <name evidence="5" type="ORF">CKALI_01840</name>
</gene>
<dbReference type="Gene3D" id="2.30.24.10">
    <property type="entry name" value="CAT RNA-binding domain"/>
    <property type="match status" value="1"/>
</dbReference>
<proteinExistence type="predicted"/>
<reference evidence="6" key="1">
    <citation type="submission" date="2019-11" db="EMBL/GenBank/DDBJ databases">
        <title>Complete genome sequence of Corynebacterium kalinowskii 1959, a novel Corynebacterium species isolated from soil of a small paddock in Vilsendorf, Germany.</title>
        <authorList>
            <person name="Schaffert L."/>
            <person name="Ruwe M."/>
            <person name="Milse J."/>
            <person name="Hanuschka K."/>
            <person name="Ortseifen V."/>
            <person name="Droste J."/>
            <person name="Brandt D."/>
            <person name="Schlueter L."/>
            <person name="Kutter Y."/>
            <person name="Vinke S."/>
            <person name="Viehoefer P."/>
            <person name="Jacob L."/>
            <person name="Luebke N.-C."/>
            <person name="Schulte-Berndt E."/>
            <person name="Hain C."/>
            <person name="Linder M."/>
            <person name="Schmidt P."/>
            <person name="Wollenschlaeger L."/>
            <person name="Luttermann T."/>
            <person name="Thieme E."/>
            <person name="Hassa J."/>
            <person name="Haak M."/>
            <person name="Wittchen M."/>
            <person name="Mentz A."/>
            <person name="Persicke M."/>
            <person name="Busche T."/>
            <person name="Ruckert C."/>
        </authorList>
    </citation>
    <scope>NUCLEOTIDE SEQUENCE [LARGE SCALE GENOMIC DNA]</scope>
    <source>
        <strain evidence="6">1959</strain>
    </source>
</reference>
<keyword evidence="1" id="KW-0677">Repeat</keyword>
<evidence type="ECO:0000256" key="2">
    <source>
        <dbReference type="ARBA" id="ARBA00023015"/>
    </source>
</evidence>
<dbReference type="InterPro" id="IPR036634">
    <property type="entry name" value="PRD_sf"/>
</dbReference>
<dbReference type="InterPro" id="IPR011608">
    <property type="entry name" value="PRD"/>
</dbReference>
<evidence type="ECO:0000313" key="6">
    <source>
        <dbReference type="Proteomes" id="UP000427071"/>
    </source>
</evidence>
<accession>A0A6B8VNZ2</accession>
<dbReference type="Pfam" id="PF03123">
    <property type="entry name" value="CAT_RBD"/>
    <property type="match status" value="1"/>
</dbReference>
<dbReference type="PANTHER" id="PTHR30185">
    <property type="entry name" value="CRYPTIC BETA-GLUCOSIDE BGL OPERON ANTITERMINATOR"/>
    <property type="match status" value="1"/>
</dbReference>
<dbReference type="PROSITE" id="PS51372">
    <property type="entry name" value="PRD_2"/>
    <property type="match status" value="2"/>
</dbReference>
<dbReference type="InterPro" id="IPR036650">
    <property type="entry name" value="CAT_RNA-bd_dom_sf"/>
</dbReference>
<evidence type="ECO:0000313" key="5">
    <source>
        <dbReference type="EMBL" id="QGU01267.1"/>
    </source>
</evidence>
<dbReference type="GO" id="GO:0003723">
    <property type="term" value="F:RNA binding"/>
    <property type="evidence" value="ECO:0007669"/>
    <property type="project" value="InterPro"/>
</dbReference>
<keyword evidence="3" id="KW-0804">Transcription</keyword>
<dbReference type="GO" id="GO:0006355">
    <property type="term" value="P:regulation of DNA-templated transcription"/>
    <property type="evidence" value="ECO:0007669"/>
    <property type="project" value="InterPro"/>
</dbReference>
<sequence length="275" mass="30478">MQVLRIFNNNVVLASTGEGGEVVVTGRGIGFQVKQGDEVDATRIAKVFYPADGRDPDHLAEMLSFIPAEHIKLIIDSMADAGMSQDNRDKLTLVIALADHVGGAIRRAHDGQILEVPLRAEVQQLYAEEYQQAHRLVEAINERISVPISLEEAVAFTLHLVNASFTSGDLSYTYKMTGLIEQMISVIAEGDEKQMDEISVARFITHLRYLFVRIAQHKQLTGEPTAVSDAVNKSYPEAVTCALRLAELVELRLGEPLTEDEISYLALHVARLRRD</sequence>
<dbReference type="Proteomes" id="UP000427071">
    <property type="component" value="Chromosome"/>
</dbReference>
<evidence type="ECO:0000256" key="1">
    <source>
        <dbReference type="ARBA" id="ARBA00022737"/>
    </source>
</evidence>
<feature type="domain" description="PRD" evidence="4">
    <location>
        <begin position="171"/>
        <end position="275"/>
    </location>
</feature>
<dbReference type="RefSeq" id="WP_156191686.1">
    <property type="nucleotide sequence ID" value="NZ_CP046452.1"/>
</dbReference>
<name>A0A6B8VNZ2_9CORY</name>
<organism evidence="5 6">
    <name type="scientific">Corynebacterium kalinowskii</name>
    <dbReference type="NCBI Taxonomy" id="2675216"/>
    <lineage>
        <taxon>Bacteria</taxon>
        <taxon>Bacillati</taxon>
        <taxon>Actinomycetota</taxon>
        <taxon>Actinomycetes</taxon>
        <taxon>Mycobacteriales</taxon>
        <taxon>Corynebacteriaceae</taxon>
        <taxon>Corynebacterium</taxon>
    </lineage>
</organism>
<dbReference type="InterPro" id="IPR050661">
    <property type="entry name" value="BglG_antiterminators"/>
</dbReference>
<dbReference type="EMBL" id="CP046452">
    <property type="protein sequence ID" value="QGU01267.1"/>
    <property type="molecule type" value="Genomic_DNA"/>
</dbReference>
<dbReference type="SUPFAM" id="SSF50151">
    <property type="entry name" value="SacY-like RNA-binding domain"/>
    <property type="match status" value="1"/>
</dbReference>
<dbReference type="PANTHER" id="PTHR30185:SF18">
    <property type="entry name" value="TRANSCRIPTIONAL REGULATOR MTLR"/>
    <property type="match status" value="1"/>
</dbReference>
<dbReference type="AlphaFoldDB" id="A0A6B8VNZ2"/>
<dbReference type="SMART" id="SM01061">
    <property type="entry name" value="CAT_RBD"/>
    <property type="match status" value="1"/>
</dbReference>
<evidence type="ECO:0000256" key="3">
    <source>
        <dbReference type="ARBA" id="ARBA00023163"/>
    </source>
</evidence>